<keyword evidence="2" id="KW-1185">Reference proteome</keyword>
<dbReference type="EMBL" id="CAVNYO010000103">
    <property type="protein sequence ID" value="CAK5265897.1"/>
    <property type="molecule type" value="Genomic_DNA"/>
</dbReference>
<proteinExistence type="predicted"/>
<dbReference type="AlphaFoldDB" id="A0AAD2GZ09"/>
<gene>
    <name evidence="1" type="ORF">MYCIT1_LOCUS7263</name>
</gene>
<evidence type="ECO:0000313" key="1">
    <source>
        <dbReference type="EMBL" id="CAK5265897.1"/>
    </source>
</evidence>
<sequence>MANCQVKFGILLNAQTHAEIWAELQVKQDNNVLMVLGDTLPSEDTSASDATATVEEEQCEYKKVLVDMLHTLHECGALQPRNTVNIAALIKPPKKDTLDQVPNEEIFCAVMELRNTINHIDTNSSDNKRGEVILLWPSWVEALNAAETLC</sequence>
<accession>A0AAD2GZ09</accession>
<evidence type="ECO:0000313" key="2">
    <source>
        <dbReference type="Proteomes" id="UP001295794"/>
    </source>
</evidence>
<comment type="caution">
    <text evidence="1">The sequence shown here is derived from an EMBL/GenBank/DDBJ whole genome shotgun (WGS) entry which is preliminary data.</text>
</comment>
<dbReference type="Proteomes" id="UP001295794">
    <property type="component" value="Unassembled WGS sequence"/>
</dbReference>
<organism evidence="1 2">
    <name type="scientific">Mycena citricolor</name>
    <dbReference type="NCBI Taxonomy" id="2018698"/>
    <lineage>
        <taxon>Eukaryota</taxon>
        <taxon>Fungi</taxon>
        <taxon>Dikarya</taxon>
        <taxon>Basidiomycota</taxon>
        <taxon>Agaricomycotina</taxon>
        <taxon>Agaricomycetes</taxon>
        <taxon>Agaricomycetidae</taxon>
        <taxon>Agaricales</taxon>
        <taxon>Marasmiineae</taxon>
        <taxon>Mycenaceae</taxon>
        <taxon>Mycena</taxon>
    </lineage>
</organism>
<name>A0AAD2GZ09_9AGAR</name>
<reference evidence="1" key="1">
    <citation type="submission" date="2023-11" db="EMBL/GenBank/DDBJ databases">
        <authorList>
            <person name="De Vega J J."/>
            <person name="De Vega J J."/>
        </authorList>
    </citation>
    <scope>NUCLEOTIDE SEQUENCE</scope>
</reference>
<protein>
    <submittedName>
        <fullName evidence="1">Uncharacterized protein</fullName>
    </submittedName>
</protein>